<dbReference type="GO" id="GO:0006886">
    <property type="term" value="P:intracellular protein transport"/>
    <property type="evidence" value="ECO:0007669"/>
    <property type="project" value="InterPro"/>
</dbReference>
<keyword evidence="9" id="KW-1015">Disulfide bond</keyword>
<dbReference type="GO" id="GO:0009986">
    <property type="term" value="C:cell surface"/>
    <property type="evidence" value="ECO:0000318"/>
    <property type="project" value="GO_Central"/>
</dbReference>
<evidence type="ECO:0000256" key="3">
    <source>
        <dbReference type="ARBA" id="ARBA00022448"/>
    </source>
</evidence>
<evidence type="ECO:0000256" key="1">
    <source>
        <dbReference type="ARBA" id="ARBA00004251"/>
    </source>
</evidence>
<keyword evidence="5 11" id="KW-0812">Transmembrane</keyword>
<dbReference type="InterPro" id="IPR038126">
    <property type="entry name" value="RAMP_sf"/>
</dbReference>
<dbReference type="eggNOG" id="ENOG502S5WC">
    <property type="taxonomic scope" value="Eukaryota"/>
</dbReference>
<protein>
    <recommendedName>
        <fullName evidence="14">Receptor activity modifying protein 2</fullName>
    </recommendedName>
</protein>
<dbReference type="GO" id="GO:0031623">
    <property type="term" value="P:receptor internalization"/>
    <property type="evidence" value="ECO:0000318"/>
    <property type="project" value="GO_Central"/>
</dbReference>
<dbReference type="GO" id="GO:0043235">
    <property type="term" value="C:receptor complex"/>
    <property type="evidence" value="ECO:0000318"/>
    <property type="project" value="GO_Central"/>
</dbReference>
<reference evidence="12" key="2">
    <citation type="submission" date="2025-08" db="UniProtKB">
        <authorList>
            <consortium name="Ensembl"/>
        </authorList>
    </citation>
    <scope>IDENTIFICATION</scope>
</reference>
<dbReference type="AlphaFoldDB" id="W5N3P4"/>
<dbReference type="Pfam" id="PF04901">
    <property type="entry name" value="RAMP"/>
    <property type="match status" value="1"/>
</dbReference>
<evidence type="ECO:0000256" key="2">
    <source>
        <dbReference type="ARBA" id="ARBA00007087"/>
    </source>
</evidence>
<dbReference type="InterPro" id="IPR006985">
    <property type="entry name" value="RAMP"/>
</dbReference>
<evidence type="ECO:0000313" key="13">
    <source>
        <dbReference type="Proteomes" id="UP000018468"/>
    </source>
</evidence>
<dbReference type="PANTHER" id="PTHR14076">
    <property type="entry name" value="RECEPTOR ACTIVITY MODIFYING PROTEIN RAMP"/>
    <property type="match status" value="1"/>
</dbReference>
<dbReference type="HOGENOM" id="CLU_116349_1_0_1"/>
<evidence type="ECO:0000256" key="10">
    <source>
        <dbReference type="ARBA" id="ARBA00023170"/>
    </source>
</evidence>
<reference evidence="12" key="3">
    <citation type="submission" date="2025-09" db="UniProtKB">
        <authorList>
            <consortium name="Ensembl"/>
        </authorList>
    </citation>
    <scope>IDENTIFICATION</scope>
</reference>
<evidence type="ECO:0000256" key="9">
    <source>
        <dbReference type="ARBA" id="ARBA00023157"/>
    </source>
</evidence>
<dbReference type="EMBL" id="AHAT01023072">
    <property type="status" value="NOT_ANNOTATED_CDS"/>
    <property type="molecule type" value="Genomic_DNA"/>
</dbReference>
<evidence type="ECO:0000256" key="11">
    <source>
        <dbReference type="SAM" id="Phobius"/>
    </source>
</evidence>
<name>W5N3P4_LEPOC</name>
<dbReference type="PANTHER" id="PTHR14076:SF9">
    <property type="entry name" value="RECEPTOR ACTIVITY-MODIFYING PROTEIN 2"/>
    <property type="match status" value="1"/>
</dbReference>
<comment type="subcellular location">
    <subcellularLocation>
        <location evidence="1">Cell membrane</location>
        <topology evidence="1">Single-pass type I membrane protein</topology>
    </subcellularLocation>
</comment>
<dbReference type="Proteomes" id="UP000018468">
    <property type="component" value="Linkage group LG15"/>
</dbReference>
<dbReference type="GO" id="GO:0032870">
    <property type="term" value="P:cellular response to hormone stimulus"/>
    <property type="evidence" value="ECO:0000318"/>
    <property type="project" value="GO_Central"/>
</dbReference>
<evidence type="ECO:0000256" key="7">
    <source>
        <dbReference type="ARBA" id="ARBA00022989"/>
    </source>
</evidence>
<evidence type="ECO:0000256" key="8">
    <source>
        <dbReference type="ARBA" id="ARBA00023136"/>
    </source>
</evidence>
<dbReference type="GO" id="GO:0072659">
    <property type="term" value="P:protein localization to plasma membrane"/>
    <property type="evidence" value="ECO:0000318"/>
    <property type="project" value="GO_Central"/>
</dbReference>
<dbReference type="GO" id="GO:0008277">
    <property type="term" value="P:regulation of G protein-coupled receptor signaling pathway"/>
    <property type="evidence" value="ECO:0007669"/>
    <property type="project" value="InterPro"/>
</dbReference>
<dbReference type="GO" id="GO:0001525">
    <property type="term" value="P:angiogenesis"/>
    <property type="evidence" value="ECO:0000318"/>
    <property type="project" value="GO_Central"/>
</dbReference>
<dbReference type="GO" id="GO:0007186">
    <property type="term" value="P:G protein-coupled receptor signaling pathway"/>
    <property type="evidence" value="ECO:0000318"/>
    <property type="project" value="GO_Central"/>
</dbReference>
<dbReference type="GeneTree" id="ENSGT00940000168205"/>
<keyword evidence="7 11" id="KW-1133">Transmembrane helix</keyword>
<dbReference type="GO" id="GO:0015026">
    <property type="term" value="F:coreceptor activity"/>
    <property type="evidence" value="ECO:0000318"/>
    <property type="project" value="GO_Central"/>
</dbReference>
<dbReference type="InParanoid" id="W5N3P4"/>
<accession>W5N3P4</accession>
<feature type="transmembrane region" description="Helical" evidence="11">
    <location>
        <begin position="135"/>
        <end position="157"/>
    </location>
</feature>
<dbReference type="GO" id="GO:0015031">
    <property type="term" value="P:protein transport"/>
    <property type="evidence" value="ECO:0000318"/>
    <property type="project" value="GO_Central"/>
</dbReference>
<keyword evidence="8 11" id="KW-0472">Membrane</keyword>
<reference evidence="13" key="1">
    <citation type="submission" date="2011-12" db="EMBL/GenBank/DDBJ databases">
        <title>The Draft Genome of Lepisosteus oculatus.</title>
        <authorList>
            <consortium name="The Broad Institute Genome Assembly &amp; Analysis Group"/>
            <consortium name="Computational R&amp;D Group"/>
            <consortium name="and Sequencing Platform"/>
            <person name="Di Palma F."/>
            <person name="Alfoldi J."/>
            <person name="Johnson J."/>
            <person name="Berlin A."/>
            <person name="Gnerre S."/>
            <person name="Jaffe D."/>
            <person name="MacCallum I."/>
            <person name="Young S."/>
            <person name="Walker B.J."/>
            <person name="Lander E.S."/>
            <person name="Lindblad-Toh K."/>
        </authorList>
    </citation>
    <scope>NUCLEOTIDE SEQUENCE [LARGE SCALE GENOMIC DNA]</scope>
</reference>
<proteinExistence type="inferred from homology"/>
<sequence>MNKLLNFLIFPLAFFENHQLGTGVSRCIVFSEANAHREQSFSLHCNETLLEEFSMYCWLPFHGDMSLMQKDSLCDWNKVIRSYNTLTICMQHVTEMLSCYYPNPKVQDFFLQIHSQYFQNCTEEEEEVFTDPPEAVVLTLIIVPVCLIPVLVTLVVWKSRIREQE</sequence>
<dbReference type="GO" id="GO:0006816">
    <property type="term" value="P:calcium ion transport"/>
    <property type="evidence" value="ECO:0000318"/>
    <property type="project" value="GO_Central"/>
</dbReference>
<evidence type="ECO:0000256" key="5">
    <source>
        <dbReference type="ARBA" id="ARBA00022692"/>
    </source>
</evidence>
<dbReference type="Bgee" id="ENSLOCG00000012389">
    <property type="expression patterns" value="Expressed in pharyngeal gill and 8 other cell types or tissues"/>
</dbReference>
<keyword evidence="6" id="KW-0732">Signal</keyword>
<keyword evidence="10" id="KW-0675">Receptor</keyword>
<dbReference type="STRING" id="7918.ENSLOCP00000015253"/>
<evidence type="ECO:0000313" key="12">
    <source>
        <dbReference type="Ensembl" id="ENSLOCP00000015253.1"/>
    </source>
</evidence>
<evidence type="ECO:0000256" key="6">
    <source>
        <dbReference type="ARBA" id="ARBA00022729"/>
    </source>
</evidence>
<evidence type="ECO:0008006" key="14">
    <source>
        <dbReference type="Google" id="ProtNLM"/>
    </source>
</evidence>
<keyword evidence="13" id="KW-1185">Reference proteome</keyword>
<comment type="similarity">
    <text evidence="2">Belongs to the RAMP family.</text>
</comment>
<organism evidence="12 13">
    <name type="scientific">Lepisosteus oculatus</name>
    <name type="common">Spotted gar</name>
    <dbReference type="NCBI Taxonomy" id="7918"/>
    <lineage>
        <taxon>Eukaryota</taxon>
        <taxon>Metazoa</taxon>
        <taxon>Chordata</taxon>
        <taxon>Craniata</taxon>
        <taxon>Vertebrata</taxon>
        <taxon>Euteleostomi</taxon>
        <taxon>Actinopterygii</taxon>
        <taxon>Neopterygii</taxon>
        <taxon>Holostei</taxon>
        <taxon>Semionotiformes</taxon>
        <taxon>Lepisosteidae</taxon>
        <taxon>Lepisosteus</taxon>
    </lineage>
</organism>
<dbReference type="Ensembl" id="ENSLOCT00000015282.1">
    <property type="protein sequence ID" value="ENSLOCP00000015253.1"/>
    <property type="gene ID" value="ENSLOCG00000012389.1"/>
</dbReference>
<evidence type="ECO:0000256" key="4">
    <source>
        <dbReference type="ARBA" id="ARBA00022475"/>
    </source>
</evidence>
<dbReference type="GO" id="GO:0005886">
    <property type="term" value="C:plasma membrane"/>
    <property type="evidence" value="ECO:0007669"/>
    <property type="project" value="UniProtKB-SubCell"/>
</dbReference>
<keyword evidence="4" id="KW-1003">Cell membrane</keyword>
<keyword evidence="3" id="KW-0813">Transport</keyword>
<dbReference type="Gene3D" id="1.10.150.510">
    <property type="entry name" value="Receptor activity modifying family"/>
    <property type="match status" value="1"/>
</dbReference>